<dbReference type="AlphaFoldDB" id="A0A6A4HYU1"/>
<keyword evidence="3" id="KW-1185">Reference proteome</keyword>
<evidence type="ECO:0000256" key="1">
    <source>
        <dbReference type="SAM" id="MobiDB-lite"/>
    </source>
</evidence>
<feature type="compositionally biased region" description="Basic residues" evidence="1">
    <location>
        <begin position="1"/>
        <end position="10"/>
    </location>
</feature>
<feature type="region of interest" description="Disordered" evidence="1">
    <location>
        <begin position="1"/>
        <end position="33"/>
    </location>
</feature>
<name>A0A6A4HYU1_9AGAR</name>
<dbReference type="Proteomes" id="UP000799118">
    <property type="component" value="Unassembled WGS sequence"/>
</dbReference>
<feature type="region of interest" description="Disordered" evidence="1">
    <location>
        <begin position="211"/>
        <end position="236"/>
    </location>
</feature>
<gene>
    <name evidence="2" type="ORF">BT96DRAFT_989924</name>
</gene>
<feature type="compositionally biased region" description="Low complexity" evidence="1">
    <location>
        <begin position="215"/>
        <end position="233"/>
    </location>
</feature>
<dbReference type="EMBL" id="ML769422">
    <property type="protein sequence ID" value="KAE9403709.1"/>
    <property type="molecule type" value="Genomic_DNA"/>
</dbReference>
<feature type="compositionally biased region" description="Low complexity" evidence="1">
    <location>
        <begin position="19"/>
        <end position="28"/>
    </location>
</feature>
<sequence length="325" mass="36153">MTSSKKKKGPSNHCAQTLSPVTSSSTSKKPFKHSAATTNKLLVSVLKNKPYRQAHKQRTSTWEIVAKEVSDTEPAQEPVSHASVHRKFDNLIQFSTCQNGKKSLDLKMAFNNDEEVLFASTLDAVYSDLCAFEMEKVQKKGEKADNERLLLSKRMLDSKLGLEGWHSSLLQTVPKLVAVKGIYQVRAELMVIYVYVILTFFSDEAESHDDASIPSTPSSMRAVSSSTSSIHSSPVRPTGPLHDVLNQFMSVQNRVTHVQHQASLSLTSKTLEKETEIVELLKENNAKFDMLTGILVEVWDALVRPTDDKSLSDEALSTEKENDTV</sequence>
<accession>A0A6A4HYU1</accession>
<organism evidence="2 3">
    <name type="scientific">Gymnopus androsaceus JB14</name>
    <dbReference type="NCBI Taxonomy" id="1447944"/>
    <lineage>
        <taxon>Eukaryota</taxon>
        <taxon>Fungi</taxon>
        <taxon>Dikarya</taxon>
        <taxon>Basidiomycota</taxon>
        <taxon>Agaricomycotina</taxon>
        <taxon>Agaricomycetes</taxon>
        <taxon>Agaricomycetidae</taxon>
        <taxon>Agaricales</taxon>
        <taxon>Marasmiineae</taxon>
        <taxon>Omphalotaceae</taxon>
        <taxon>Gymnopus</taxon>
    </lineage>
</organism>
<reference evidence="2" key="1">
    <citation type="journal article" date="2019" name="Environ. Microbiol.">
        <title>Fungal ecological strategies reflected in gene transcription - a case study of two litter decomposers.</title>
        <authorList>
            <person name="Barbi F."/>
            <person name="Kohler A."/>
            <person name="Barry K."/>
            <person name="Baskaran P."/>
            <person name="Daum C."/>
            <person name="Fauchery L."/>
            <person name="Ihrmark K."/>
            <person name="Kuo A."/>
            <person name="LaButti K."/>
            <person name="Lipzen A."/>
            <person name="Morin E."/>
            <person name="Grigoriev I.V."/>
            <person name="Henrissat B."/>
            <person name="Lindahl B."/>
            <person name="Martin F."/>
        </authorList>
    </citation>
    <scope>NUCLEOTIDE SEQUENCE</scope>
    <source>
        <strain evidence="2">JB14</strain>
    </source>
</reference>
<evidence type="ECO:0000313" key="2">
    <source>
        <dbReference type="EMBL" id="KAE9403709.1"/>
    </source>
</evidence>
<proteinExistence type="predicted"/>
<evidence type="ECO:0000313" key="3">
    <source>
        <dbReference type="Proteomes" id="UP000799118"/>
    </source>
</evidence>
<protein>
    <submittedName>
        <fullName evidence="2">Uncharacterized protein</fullName>
    </submittedName>
</protein>